<feature type="region of interest" description="Disordered" evidence="2">
    <location>
        <begin position="504"/>
        <end position="543"/>
    </location>
</feature>
<dbReference type="PANTHER" id="PTHR47784:SF5">
    <property type="entry name" value="STEROL UPTAKE CONTROL PROTEIN 2"/>
    <property type="match status" value="1"/>
</dbReference>
<dbReference type="Proteomes" id="UP000001881">
    <property type="component" value="Unassembled WGS sequence"/>
</dbReference>
<proteinExistence type="predicted"/>
<dbReference type="Gene3D" id="4.10.240.10">
    <property type="entry name" value="Zn(2)-C6 fungal-type DNA-binding domain"/>
    <property type="match status" value="1"/>
</dbReference>
<name>F7VZI9_SORMK</name>
<feature type="domain" description="Zn(2)-C6 fungal-type" evidence="4">
    <location>
        <begin position="34"/>
        <end position="64"/>
    </location>
</feature>
<keyword evidence="1" id="KW-0539">Nucleus</keyword>
<dbReference type="PROSITE" id="PS00463">
    <property type="entry name" value="ZN2_CY6_FUNGAL_1"/>
    <property type="match status" value="1"/>
</dbReference>
<protein>
    <submittedName>
        <fullName evidence="5">WGS project CABT00000000 data, contig 2.15</fullName>
    </submittedName>
</protein>
<keyword evidence="6" id="KW-1185">Reference proteome</keyword>
<evidence type="ECO:0000256" key="2">
    <source>
        <dbReference type="SAM" id="MobiDB-lite"/>
    </source>
</evidence>
<keyword evidence="3" id="KW-0812">Transmembrane</keyword>
<dbReference type="InterPro" id="IPR036864">
    <property type="entry name" value="Zn2-C6_fun-type_DNA-bd_sf"/>
</dbReference>
<dbReference type="InterPro" id="IPR053157">
    <property type="entry name" value="Sterol_Uptake_Regulator"/>
</dbReference>
<dbReference type="EMBL" id="CABT02000015">
    <property type="protein sequence ID" value="CCC10937.1"/>
    <property type="molecule type" value="Genomic_DNA"/>
</dbReference>
<reference evidence="5 6" key="1">
    <citation type="journal article" date="2010" name="PLoS Genet.">
        <title>De novo assembly of a 40 Mb eukaryotic genome from short sequence reads: Sordaria macrospora, a model organism for fungal morphogenesis.</title>
        <authorList>
            <person name="Nowrousian M."/>
            <person name="Stajich J."/>
            <person name="Chu M."/>
            <person name="Engh I."/>
            <person name="Espagne E."/>
            <person name="Halliday K."/>
            <person name="Kamerewerd J."/>
            <person name="Kempken F."/>
            <person name="Knab B."/>
            <person name="Kuo H.C."/>
            <person name="Osiewacz H.D."/>
            <person name="Poeggeler S."/>
            <person name="Read N."/>
            <person name="Seiler S."/>
            <person name="Smith K."/>
            <person name="Zickler D."/>
            <person name="Kueck U."/>
            <person name="Freitag M."/>
        </authorList>
    </citation>
    <scope>NUCLEOTIDE SEQUENCE [LARGE SCALE GENOMIC DNA]</scope>
    <source>
        <strain evidence="6">ATCC MYA-333 / DSM 997 / K(L3346) / K-hell</strain>
        <tissue evidence="5">Mycelium</tissue>
    </source>
</reference>
<evidence type="ECO:0000256" key="3">
    <source>
        <dbReference type="SAM" id="Phobius"/>
    </source>
</evidence>
<accession>F7VZI9</accession>
<dbReference type="SMART" id="SM00066">
    <property type="entry name" value="GAL4"/>
    <property type="match status" value="1"/>
</dbReference>
<dbReference type="GO" id="GO:0001228">
    <property type="term" value="F:DNA-binding transcription activator activity, RNA polymerase II-specific"/>
    <property type="evidence" value="ECO:0007669"/>
    <property type="project" value="TreeGrafter"/>
</dbReference>
<organism evidence="5 6">
    <name type="scientific">Sordaria macrospora (strain ATCC MYA-333 / DSM 997 / K(L3346) / K-hell)</name>
    <dbReference type="NCBI Taxonomy" id="771870"/>
    <lineage>
        <taxon>Eukaryota</taxon>
        <taxon>Fungi</taxon>
        <taxon>Dikarya</taxon>
        <taxon>Ascomycota</taxon>
        <taxon>Pezizomycotina</taxon>
        <taxon>Sordariomycetes</taxon>
        <taxon>Sordariomycetidae</taxon>
        <taxon>Sordariales</taxon>
        <taxon>Sordariaceae</taxon>
        <taxon>Sordaria</taxon>
    </lineage>
</organism>
<feature type="transmembrane region" description="Helical" evidence="3">
    <location>
        <begin position="340"/>
        <end position="359"/>
    </location>
</feature>
<dbReference type="CDD" id="cd00067">
    <property type="entry name" value="GAL4"/>
    <property type="match status" value="1"/>
</dbReference>
<feature type="transmembrane region" description="Helical" evidence="3">
    <location>
        <begin position="366"/>
        <end position="385"/>
    </location>
</feature>
<dbReference type="GO" id="GO:0008270">
    <property type="term" value="F:zinc ion binding"/>
    <property type="evidence" value="ECO:0007669"/>
    <property type="project" value="InterPro"/>
</dbReference>
<dbReference type="Pfam" id="PF00172">
    <property type="entry name" value="Zn_clus"/>
    <property type="match status" value="1"/>
</dbReference>
<dbReference type="PANTHER" id="PTHR47784">
    <property type="entry name" value="STEROL UPTAKE CONTROL PROTEIN 2"/>
    <property type="match status" value="1"/>
</dbReference>
<dbReference type="AlphaFoldDB" id="F7VZI9"/>
<evidence type="ECO:0000259" key="4">
    <source>
        <dbReference type="PROSITE" id="PS50048"/>
    </source>
</evidence>
<dbReference type="HOGENOM" id="CLU_024934_7_1_1"/>
<dbReference type="InterPro" id="IPR001138">
    <property type="entry name" value="Zn2Cys6_DnaBD"/>
</dbReference>
<dbReference type="InParanoid" id="F7VZI9"/>
<dbReference type="OMA" id="RNCKTRK"/>
<evidence type="ECO:0000313" key="6">
    <source>
        <dbReference type="Proteomes" id="UP000001881"/>
    </source>
</evidence>
<dbReference type="PROSITE" id="PS50048">
    <property type="entry name" value="ZN2_CY6_FUNGAL_2"/>
    <property type="match status" value="1"/>
</dbReference>
<dbReference type="OrthoDB" id="5419315at2759"/>
<keyword evidence="3" id="KW-0472">Membrane</keyword>
<sequence length="543" mass="60174">MALYEAVATPGSSAGFHADKPYHSKRPHRKSRKGCRTCKARKVKCDEIRPSCTACSLRRETCVYPTTTQLITGLSSSKNQTSSPITPTDSFGLQVIHETSSPGSDGSSSGVIVREPLFIPKDRTEAELKLLWFYSQSTFKSFAADSGPVDTVNHVLKVKLVEHAYANPFLMNTVLSLTSLHLQHVGIDDLNVPRAQALVYRARAFETYRKAIEEADPSTFPALVACALFLCGLTSQVFRDEEDYKPLYIIDWINVWQGVGLIIQMTSAEMVHNSGLQTIFYRPLIDLNAAAAHIPNSLIFMVASVKEGDPDYRDNPVYYNILRYLGSLYQELKNGFSDVLFMRILTFFSYMPKSFILLARKRRPRALVIIAYYLVWSKMVPVWWFRGVDRDLPHIIEMLGPEWDPLLRVPKQAVGIEGGPWTWMQTAQLLLGDKTWRPPQTIKCEWGAGGVGPAGAKGGPGAVPRGPPSQAPIFPLAWVDNTGKPMPNYLFLEEYDPRAVVVGASAGPTPSPTPSPAPSGEIKEEEKVVVSRAVDSPSVLCLN</sequence>
<evidence type="ECO:0000313" key="5">
    <source>
        <dbReference type="EMBL" id="CCC10937.1"/>
    </source>
</evidence>
<evidence type="ECO:0000256" key="1">
    <source>
        <dbReference type="ARBA" id="ARBA00023242"/>
    </source>
</evidence>
<gene>
    <name evidence="5" type="ORF">SMAC_04166</name>
</gene>
<dbReference type="VEuPathDB" id="FungiDB:SMAC_04166"/>
<dbReference type="SUPFAM" id="SSF57701">
    <property type="entry name" value="Zn2/Cys6 DNA-binding domain"/>
    <property type="match status" value="1"/>
</dbReference>
<dbReference type="eggNOG" id="ENOG502R6NR">
    <property type="taxonomic scope" value="Eukaryota"/>
</dbReference>
<comment type="caution">
    <text evidence="5">The sequence shown here is derived from an EMBL/GenBank/DDBJ whole genome shotgun (WGS) entry which is preliminary data.</text>
</comment>
<keyword evidence="3" id="KW-1133">Transmembrane helix</keyword>